<proteinExistence type="predicted"/>
<feature type="region of interest" description="Disordered" evidence="1">
    <location>
        <begin position="80"/>
        <end position="119"/>
    </location>
</feature>
<sequence length="119" mass="13663">MTPFTALLHPHSRDAYLRHAVTCSIQSKANPRSSSSTTNLHPTNLIHNDWRRLADIEHPNKCTVRVSPSRQYGIFGSRAVARKQPRPHIRRRRRLPPKSVREARGAPMKNIANDETRIE</sequence>
<organism evidence="2 3">
    <name type="scientific">Eumeta variegata</name>
    <name type="common">Bagworm moth</name>
    <name type="synonym">Eumeta japonica</name>
    <dbReference type="NCBI Taxonomy" id="151549"/>
    <lineage>
        <taxon>Eukaryota</taxon>
        <taxon>Metazoa</taxon>
        <taxon>Ecdysozoa</taxon>
        <taxon>Arthropoda</taxon>
        <taxon>Hexapoda</taxon>
        <taxon>Insecta</taxon>
        <taxon>Pterygota</taxon>
        <taxon>Neoptera</taxon>
        <taxon>Endopterygota</taxon>
        <taxon>Lepidoptera</taxon>
        <taxon>Glossata</taxon>
        <taxon>Ditrysia</taxon>
        <taxon>Tineoidea</taxon>
        <taxon>Psychidae</taxon>
        <taxon>Oiketicinae</taxon>
        <taxon>Eumeta</taxon>
    </lineage>
</organism>
<evidence type="ECO:0000313" key="3">
    <source>
        <dbReference type="Proteomes" id="UP000299102"/>
    </source>
</evidence>
<dbReference type="EMBL" id="BGZK01000313">
    <property type="protein sequence ID" value="GBP36054.1"/>
    <property type="molecule type" value="Genomic_DNA"/>
</dbReference>
<dbReference type="Proteomes" id="UP000299102">
    <property type="component" value="Unassembled WGS sequence"/>
</dbReference>
<evidence type="ECO:0000313" key="2">
    <source>
        <dbReference type="EMBL" id="GBP36054.1"/>
    </source>
</evidence>
<feature type="compositionally biased region" description="Basic residues" evidence="1">
    <location>
        <begin position="80"/>
        <end position="96"/>
    </location>
</feature>
<evidence type="ECO:0000256" key="1">
    <source>
        <dbReference type="SAM" id="MobiDB-lite"/>
    </source>
</evidence>
<dbReference type="AlphaFoldDB" id="A0A4C1VDM9"/>
<gene>
    <name evidence="2" type="ORF">EVAR_29184_1</name>
</gene>
<accession>A0A4C1VDM9</accession>
<reference evidence="2 3" key="1">
    <citation type="journal article" date="2019" name="Commun. Biol.">
        <title>The bagworm genome reveals a unique fibroin gene that provides high tensile strength.</title>
        <authorList>
            <person name="Kono N."/>
            <person name="Nakamura H."/>
            <person name="Ohtoshi R."/>
            <person name="Tomita M."/>
            <person name="Numata K."/>
            <person name="Arakawa K."/>
        </authorList>
    </citation>
    <scope>NUCLEOTIDE SEQUENCE [LARGE SCALE GENOMIC DNA]</scope>
</reference>
<keyword evidence="3" id="KW-1185">Reference proteome</keyword>
<name>A0A4C1VDM9_EUMVA</name>
<protein>
    <submittedName>
        <fullName evidence="2">Uncharacterized protein</fullName>
    </submittedName>
</protein>
<comment type="caution">
    <text evidence="2">The sequence shown here is derived from an EMBL/GenBank/DDBJ whole genome shotgun (WGS) entry which is preliminary data.</text>
</comment>